<dbReference type="InParanoid" id="G3INN3"/>
<dbReference type="AlphaFoldDB" id="G3INN3"/>
<evidence type="ECO:0000256" key="1">
    <source>
        <dbReference type="SAM" id="MobiDB-lite"/>
    </source>
</evidence>
<gene>
    <name evidence="2" type="ORF">I79_025561</name>
</gene>
<dbReference type="Proteomes" id="UP000001075">
    <property type="component" value="Unassembled WGS sequence"/>
</dbReference>
<evidence type="ECO:0000313" key="3">
    <source>
        <dbReference type="Proteomes" id="UP000001075"/>
    </source>
</evidence>
<sequence length="93" mass="10315">MARVPEDELNPFRALYRALVVLHRATPETSPADLQDFLSWIFQVAHGQISNGNFFAAPHPGPGATATSKPNSTVPKGEAKPKWQKKVKRPLQR</sequence>
<reference evidence="3" key="1">
    <citation type="journal article" date="2011" name="Nat. Biotechnol.">
        <title>The genomic sequence of the Chinese hamster ovary (CHO)-K1 cell line.</title>
        <authorList>
            <person name="Xu X."/>
            <person name="Nagarajan H."/>
            <person name="Lewis N.E."/>
            <person name="Pan S."/>
            <person name="Cai Z."/>
            <person name="Liu X."/>
            <person name="Chen W."/>
            <person name="Xie M."/>
            <person name="Wang W."/>
            <person name="Hammond S."/>
            <person name="Andersen M.R."/>
            <person name="Neff N."/>
            <person name="Passarelli B."/>
            <person name="Koh W."/>
            <person name="Fan H.C."/>
            <person name="Wang J."/>
            <person name="Gui Y."/>
            <person name="Lee K.H."/>
            <person name="Betenbaugh M.J."/>
            <person name="Quake S.R."/>
            <person name="Famili I."/>
            <person name="Palsson B.O."/>
            <person name="Wang J."/>
        </authorList>
    </citation>
    <scope>NUCLEOTIDE SEQUENCE [LARGE SCALE GENOMIC DNA]</scope>
    <source>
        <strain evidence="3">CHO K1 cell line</strain>
    </source>
</reference>
<evidence type="ECO:0000313" key="2">
    <source>
        <dbReference type="EMBL" id="EGW14800.1"/>
    </source>
</evidence>
<name>G3INN3_CRIGR</name>
<proteinExistence type="predicted"/>
<feature type="region of interest" description="Disordered" evidence="1">
    <location>
        <begin position="53"/>
        <end position="93"/>
    </location>
</feature>
<feature type="compositionally biased region" description="Basic residues" evidence="1">
    <location>
        <begin position="82"/>
        <end position="93"/>
    </location>
</feature>
<organism evidence="2 3">
    <name type="scientific">Cricetulus griseus</name>
    <name type="common">Chinese hamster</name>
    <name type="synonym">Cricetulus barabensis griseus</name>
    <dbReference type="NCBI Taxonomy" id="10029"/>
    <lineage>
        <taxon>Eukaryota</taxon>
        <taxon>Metazoa</taxon>
        <taxon>Chordata</taxon>
        <taxon>Craniata</taxon>
        <taxon>Vertebrata</taxon>
        <taxon>Euteleostomi</taxon>
        <taxon>Mammalia</taxon>
        <taxon>Eutheria</taxon>
        <taxon>Euarchontoglires</taxon>
        <taxon>Glires</taxon>
        <taxon>Rodentia</taxon>
        <taxon>Myomorpha</taxon>
        <taxon>Muroidea</taxon>
        <taxon>Cricetidae</taxon>
        <taxon>Cricetinae</taxon>
        <taxon>Cricetulus</taxon>
    </lineage>
</organism>
<dbReference type="EMBL" id="JH006623">
    <property type="protein sequence ID" value="EGW14800.1"/>
    <property type="molecule type" value="Genomic_DNA"/>
</dbReference>
<dbReference type="STRING" id="10029.G3INN3"/>
<feature type="compositionally biased region" description="Low complexity" evidence="1">
    <location>
        <begin position="56"/>
        <end position="67"/>
    </location>
</feature>
<accession>G3INN3</accession>
<protein>
    <submittedName>
        <fullName evidence="2">DnaJ-like subfamily C member 14</fullName>
    </submittedName>
</protein>